<dbReference type="Proteomes" id="UP000828251">
    <property type="component" value="Unassembled WGS sequence"/>
</dbReference>
<comment type="caution">
    <text evidence="1">The sequence shown here is derived from an EMBL/GenBank/DDBJ whole genome shotgun (WGS) entry which is preliminary data.</text>
</comment>
<name>A0A9D3VQY9_9ROSI</name>
<organism evidence="1 2">
    <name type="scientific">Gossypium stocksii</name>
    <dbReference type="NCBI Taxonomy" id="47602"/>
    <lineage>
        <taxon>Eukaryota</taxon>
        <taxon>Viridiplantae</taxon>
        <taxon>Streptophyta</taxon>
        <taxon>Embryophyta</taxon>
        <taxon>Tracheophyta</taxon>
        <taxon>Spermatophyta</taxon>
        <taxon>Magnoliopsida</taxon>
        <taxon>eudicotyledons</taxon>
        <taxon>Gunneridae</taxon>
        <taxon>Pentapetalae</taxon>
        <taxon>rosids</taxon>
        <taxon>malvids</taxon>
        <taxon>Malvales</taxon>
        <taxon>Malvaceae</taxon>
        <taxon>Malvoideae</taxon>
        <taxon>Gossypium</taxon>
    </lineage>
</organism>
<sequence>MSRSLERNTAEGDGVCSVRNIVAGGGVPDLTYQELIREMDRLLKRRLEPMQEQLDYWKNESNEKELPKM</sequence>
<protein>
    <submittedName>
        <fullName evidence="1">Uncharacterized protein</fullName>
    </submittedName>
</protein>
<dbReference type="EMBL" id="JAIQCV010000006">
    <property type="protein sequence ID" value="KAH1091395.1"/>
    <property type="molecule type" value="Genomic_DNA"/>
</dbReference>
<accession>A0A9D3VQY9</accession>
<gene>
    <name evidence="1" type="ORF">J1N35_018652</name>
</gene>
<proteinExistence type="predicted"/>
<reference evidence="1 2" key="1">
    <citation type="journal article" date="2021" name="Plant Biotechnol. J.">
        <title>Multi-omics assisted identification of the key and species-specific regulatory components of drought-tolerant mechanisms in Gossypium stocksii.</title>
        <authorList>
            <person name="Yu D."/>
            <person name="Ke L."/>
            <person name="Zhang D."/>
            <person name="Wu Y."/>
            <person name="Sun Y."/>
            <person name="Mei J."/>
            <person name="Sun J."/>
            <person name="Sun Y."/>
        </authorList>
    </citation>
    <scope>NUCLEOTIDE SEQUENCE [LARGE SCALE GENOMIC DNA]</scope>
    <source>
        <strain evidence="2">cv. E1</strain>
        <tissue evidence="1">Leaf</tissue>
    </source>
</reference>
<dbReference type="AlphaFoldDB" id="A0A9D3VQY9"/>
<evidence type="ECO:0000313" key="2">
    <source>
        <dbReference type="Proteomes" id="UP000828251"/>
    </source>
</evidence>
<keyword evidence="2" id="KW-1185">Reference proteome</keyword>
<evidence type="ECO:0000313" key="1">
    <source>
        <dbReference type="EMBL" id="KAH1091395.1"/>
    </source>
</evidence>